<proteinExistence type="predicted"/>
<dbReference type="PANTHER" id="PTHR34580">
    <property type="match status" value="1"/>
</dbReference>
<comment type="caution">
    <text evidence="3">The sequence shown here is derived from an EMBL/GenBank/DDBJ whole genome shotgun (WGS) entry which is preliminary data.</text>
</comment>
<sequence length="344" mass="37727">MSSARSERLMKLLIMLLVQRQYVGKDRIREALYPGTGDEAFERMFERDKDELRSLGVPVETGTHDAYFDDAQGYRVRPDAFELPEVVLTSAEAAVLRVATQVWQTTRLADATRDGLRKLTAGGAPVALGDDAASDLGVRIPLLGAEEPSFDVFVEAAHVRSEVVFDYRGTQDVAARRRRLQTWGVVRHGGRWYAVGRDPEVPLGPDEDGRRVFRLSRVVGQARTQGRRDAFDVPADVDVREIARRIAPPARSGAPAVLLVRQGAGFALRRDAAEVTPGVRGPDGGEAWDRVRLPWSGEEVARTVLEHGADVVVEEPPALRDQVVTALREIAGPGETPGPGEESR</sequence>
<dbReference type="PANTHER" id="PTHR34580:SF3">
    <property type="entry name" value="PROTEIN PAFB"/>
    <property type="match status" value="1"/>
</dbReference>
<dbReference type="PROSITE" id="PS52050">
    <property type="entry name" value="WYL"/>
    <property type="match status" value="1"/>
</dbReference>
<feature type="domain" description="WCX" evidence="2">
    <location>
        <begin position="256"/>
        <end position="331"/>
    </location>
</feature>
<name>A0ABU3PSW2_9ACTN</name>
<dbReference type="InterPro" id="IPR057727">
    <property type="entry name" value="WCX_dom"/>
</dbReference>
<dbReference type="Proteomes" id="UP001268542">
    <property type="component" value="Unassembled WGS sequence"/>
</dbReference>
<evidence type="ECO:0000259" key="2">
    <source>
        <dbReference type="Pfam" id="PF25583"/>
    </source>
</evidence>
<accession>A0ABU3PSW2</accession>
<dbReference type="InterPro" id="IPR051534">
    <property type="entry name" value="CBASS_pafABC_assoc_protein"/>
</dbReference>
<reference evidence="3 4" key="1">
    <citation type="submission" date="2023-08" db="EMBL/GenBank/DDBJ databases">
        <title>Nocardioides seae sp. nov., a bacterium isolated from a soil.</title>
        <authorList>
            <person name="Wang X."/>
        </authorList>
    </citation>
    <scope>NUCLEOTIDE SEQUENCE [LARGE SCALE GENOMIC DNA]</scope>
    <source>
        <strain evidence="3 4">YZH12</strain>
    </source>
</reference>
<organism evidence="3 4">
    <name type="scientific">Nocardioides imazamoxiresistens</name>
    <dbReference type="NCBI Taxonomy" id="3231893"/>
    <lineage>
        <taxon>Bacteria</taxon>
        <taxon>Bacillati</taxon>
        <taxon>Actinomycetota</taxon>
        <taxon>Actinomycetes</taxon>
        <taxon>Propionibacteriales</taxon>
        <taxon>Nocardioidaceae</taxon>
        <taxon>Nocardioides</taxon>
    </lineage>
</organism>
<dbReference type="Pfam" id="PF13280">
    <property type="entry name" value="WYL"/>
    <property type="match status" value="1"/>
</dbReference>
<gene>
    <name evidence="3" type="ORF">RDV89_04555</name>
</gene>
<evidence type="ECO:0000259" key="1">
    <source>
        <dbReference type="Pfam" id="PF13280"/>
    </source>
</evidence>
<dbReference type="RefSeq" id="WP_315731734.1">
    <property type="nucleotide sequence ID" value="NZ_JAVYII010000002.1"/>
</dbReference>
<evidence type="ECO:0000313" key="4">
    <source>
        <dbReference type="Proteomes" id="UP001268542"/>
    </source>
</evidence>
<protein>
    <submittedName>
        <fullName evidence="3">WYL domain-containing protein</fullName>
    </submittedName>
</protein>
<keyword evidence="4" id="KW-1185">Reference proteome</keyword>
<dbReference type="EMBL" id="JAVYII010000002">
    <property type="protein sequence ID" value="MDT9592323.1"/>
    <property type="molecule type" value="Genomic_DNA"/>
</dbReference>
<dbReference type="InterPro" id="IPR026881">
    <property type="entry name" value="WYL_dom"/>
</dbReference>
<dbReference type="Pfam" id="PF25583">
    <property type="entry name" value="WCX"/>
    <property type="match status" value="1"/>
</dbReference>
<feature type="domain" description="WYL" evidence="1">
    <location>
        <begin position="150"/>
        <end position="218"/>
    </location>
</feature>
<evidence type="ECO:0000313" key="3">
    <source>
        <dbReference type="EMBL" id="MDT9592323.1"/>
    </source>
</evidence>